<protein>
    <recommendedName>
        <fullName evidence="3">MYXO-CTERM domain-containing protein</fullName>
    </recommendedName>
</protein>
<proteinExistence type="predicted"/>
<keyword evidence="2" id="KW-1185">Reference proteome</keyword>
<evidence type="ECO:0000313" key="2">
    <source>
        <dbReference type="Proteomes" id="UP001268819"/>
    </source>
</evidence>
<sequence length="62" mass="6227">MAVRSLVRPVATPEDVAELMSAVAEPETAVTDPPLPVPSAAGALLLGLLLVASPSVPKEPGK</sequence>
<comment type="caution">
    <text evidence="1">The sequence shown here is derived from an EMBL/GenBank/DDBJ whole genome shotgun (WGS) entry which is preliminary data.</text>
</comment>
<evidence type="ECO:0000313" key="1">
    <source>
        <dbReference type="EMBL" id="MDR6593209.1"/>
    </source>
</evidence>
<gene>
    <name evidence="1" type="ORF">J2S66_001593</name>
</gene>
<dbReference type="EMBL" id="JAVDSG010000001">
    <property type="protein sequence ID" value="MDR6593209.1"/>
    <property type="molecule type" value="Genomic_DNA"/>
</dbReference>
<reference evidence="1 2" key="1">
    <citation type="submission" date="2023-07" db="EMBL/GenBank/DDBJ databases">
        <title>Sequencing the genomes of 1000 actinobacteria strains.</title>
        <authorList>
            <person name="Klenk H.-P."/>
        </authorList>
    </citation>
    <scope>NUCLEOTIDE SEQUENCE [LARGE SCALE GENOMIC DNA]</scope>
    <source>
        <strain evidence="1 2">DSM 43749</strain>
    </source>
</reference>
<dbReference type="Proteomes" id="UP001268819">
    <property type="component" value="Unassembled WGS sequence"/>
</dbReference>
<dbReference type="RefSeq" id="WP_306747693.1">
    <property type="nucleotide sequence ID" value="NZ_BAAAXB010000001.1"/>
</dbReference>
<organism evidence="1 2">
    <name type="scientific">Saccharothrix longispora</name>
    <dbReference type="NCBI Taxonomy" id="33920"/>
    <lineage>
        <taxon>Bacteria</taxon>
        <taxon>Bacillati</taxon>
        <taxon>Actinomycetota</taxon>
        <taxon>Actinomycetes</taxon>
        <taxon>Pseudonocardiales</taxon>
        <taxon>Pseudonocardiaceae</taxon>
        <taxon>Saccharothrix</taxon>
    </lineage>
</organism>
<accession>A0ABU1PRF5</accession>
<evidence type="ECO:0008006" key="3">
    <source>
        <dbReference type="Google" id="ProtNLM"/>
    </source>
</evidence>
<name>A0ABU1PRF5_9PSEU</name>